<dbReference type="SMART" id="SM00184">
    <property type="entry name" value="RING"/>
    <property type="match status" value="1"/>
</dbReference>
<dbReference type="Gene3D" id="3.30.40.10">
    <property type="entry name" value="Zinc/RING finger domain, C3HC4 (zinc finger)"/>
    <property type="match status" value="1"/>
</dbReference>
<evidence type="ECO:0000313" key="21">
    <source>
        <dbReference type="Proteomes" id="UP000233551"/>
    </source>
</evidence>
<name>A0A218W7P4_PUNGR</name>
<dbReference type="STRING" id="22663.A0A218W7P4"/>
<sequence length="200" mass="20968">MTRPQPSSATTALAPPPAEATNMESDFVIILAALLCALICVVGLIAVVRCTWLRRGSSAGLQSPSVTTSHYANKGVKKKVLQSLPKFTYTSSSSPSSSAWPASKFTAECSICLTEFAEGDEVRVLPQCGHVFHVACIDTWLGSHSSCPSCRQVLVVGRCQKCGGFPVAHGGGSGSGPAEAELKEREDAELGNRNDGGFLP</sequence>
<keyword evidence="10" id="KW-0862">Zinc</keyword>
<dbReference type="SMART" id="SM01197">
    <property type="entry name" value="FANCL_C"/>
    <property type="match status" value="1"/>
</dbReference>
<dbReference type="CDD" id="cd16461">
    <property type="entry name" value="RING-H2_EL5-like"/>
    <property type="match status" value="1"/>
</dbReference>
<dbReference type="InterPro" id="IPR001841">
    <property type="entry name" value="Znf_RING"/>
</dbReference>
<keyword evidence="12 16" id="KW-0472">Membrane</keyword>
<organism evidence="18 20">
    <name type="scientific">Punica granatum</name>
    <name type="common">Pomegranate</name>
    <dbReference type="NCBI Taxonomy" id="22663"/>
    <lineage>
        <taxon>Eukaryota</taxon>
        <taxon>Viridiplantae</taxon>
        <taxon>Streptophyta</taxon>
        <taxon>Embryophyta</taxon>
        <taxon>Tracheophyta</taxon>
        <taxon>Spermatophyta</taxon>
        <taxon>Magnoliopsida</taxon>
        <taxon>eudicotyledons</taxon>
        <taxon>Gunneridae</taxon>
        <taxon>Pentapetalae</taxon>
        <taxon>rosids</taxon>
        <taxon>malvids</taxon>
        <taxon>Myrtales</taxon>
        <taxon>Lythraceae</taxon>
        <taxon>Punica</taxon>
    </lineage>
</organism>
<keyword evidence="21" id="KW-1185">Reference proteome</keyword>
<dbReference type="Pfam" id="PF13639">
    <property type="entry name" value="zf-RING_2"/>
    <property type="match status" value="1"/>
</dbReference>
<dbReference type="Proteomes" id="UP000233551">
    <property type="component" value="Unassembled WGS sequence"/>
</dbReference>
<evidence type="ECO:0000256" key="8">
    <source>
        <dbReference type="ARBA" id="ARBA00022771"/>
    </source>
</evidence>
<keyword evidence="6 16" id="KW-0812">Transmembrane</keyword>
<evidence type="ECO:0000256" key="9">
    <source>
        <dbReference type="ARBA" id="ARBA00022786"/>
    </source>
</evidence>
<reference evidence="20" key="1">
    <citation type="journal article" date="2017" name="Plant J.">
        <title>The pomegranate (Punica granatum L.) genome and the genomics of punicalagin biosynthesis.</title>
        <authorList>
            <person name="Qin G."/>
            <person name="Xu C."/>
            <person name="Ming R."/>
            <person name="Tang H."/>
            <person name="Guyot R."/>
            <person name="Kramer E.M."/>
            <person name="Hu Y."/>
            <person name="Yi X."/>
            <person name="Qi Y."/>
            <person name="Xu X."/>
            <person name="Gao Z."/>
            <person name="Pan H."/>
            <person name="Jian J."/>
            <person name="Tian Y."/>
            <person name="Yue Z."/>
            <person name="Xu Y."/>
        </authorList>
    </citation>
    <scope>NUCLEOTIDE SEQUENCE [LARGE SCALE GENOMIC DNA]</scope>
    <source>
        <strain evidence="20">cv. Dabenzi</strain>
    </source>
</reference>
<comment type="subcellular location">
    <subcellularLocation>
        <location evidence="2">Membrane</location>
        <topology evidence="2">Single-pass membrane protein</topology>
    </subcellularLocation>
</comment>
<comment type="pathway">
    <text evidence="3">Protein modification; protein ubiquitination.</text>
</comment>
<evidence type="ECO:0000313" key="20">
    <source>
        <dbReference type="Proteomes" id="UP000197138"/>
    </source>
</evidence>
<evidence type="ECO:0000256" key="6">
    <source>
        <dbReference type="ARBA" id="ARBA00022692"/>
    </source>
</evidence>
<evidence type="ECO:0000256" key="2">
    <source>
        <dbReference type="ARBA" id="ARBA00004167"/>
    </source>
</evidence>
<keyword evidence="9" id="KW-0833">Ubl conjugation pathway</keyword>
<dbReference type="EMBL" id="MTKT01005034">
    <property type="protein sequence ID" value="OWM68340.1"/>
    <property type="molecule type" value="Genomic_DNA"/>
</dbReference>
<evidence type="ECO:0000256" key="10">
    <source>
        <dbReference type="ARBA" id="ARBA00022833"/>
    </source>
</evidence>
<evidence type="ECO:0000259" key="17">
    <source>
        <dbReference type="PROSITE" id="PS50089"/>
    </source>
</evidence>
<dbReference type="GO" id="GO:0061630">
    <property type="term" value="F:ubiquitin protein ligase activity"/>
    <property type="evidence" value="ECO:0007669"/>
    <property type="project" value="UniProtKB-EC"/>
</dbReference>
<comment type="similarity">
    <text evidence="13">Belongs to the RING-type zinc finger family. ATL subfamily.</text>
</comment>
<evidence type="ECO:0000256" key="7">
    <source>
        <dbReference type="ARBA" id="ARBA00022723"/>
    </source>
</evidence>
<proteinExistence type="inferred from homology"/>
<evidence type="ECO:0000256" key="13">
    <source>
        <dbReference type="ARBA" id="ARBA00024209"/>
    </source>
</evidence>
<evidence type="ECO:0000256" key="11">
    <source>
        <dbReference type="ARBA" id="ARBA00022989"/>
    </source>
</evidence>
<keyword evidence="7" id="KW-0479">Metal-binding</keyword>
<keyword evidence="5" id="KW-0808">Transferase</keyword>
<reference evidence="19 21" key="3">
    <citation type="submission" date="2017-11" db="EMBL/GenBank/DDBJ databases">
        <title>De-novo sequencing of pomegranate (Punica granatum L.) genome.</title>
        <authorList>
            <person name="Akparov Z."/>
            <person name="Amiraslanov A."/>
            <person name="Hajiyeva S."/>
            <person name="Abbasov M."/>
            <person name="Kaur K."/>
            <person name="Hamwieh A."/>
            <person name="Solovyev V."/>
            <person name="Salamov A."/>
            <person name="Braich B."/>
            <person name="Kosarev P."/>
            <person name="Mahmoud A."/>
            <person name="Hajiyev E."/>
            <person name="Babayeva S."/>
            <person name="Izzatullayeva V."/>
            <person name="Mammadov A."/>
            <person name="Mammadov A."/>
            <person name="Sharifova S."/>
            <person name="Ojaghi J."/>
            <person name="Eynullazada K."/>
            <person name="Bayramov B."/>
            <person name="Abdulazimova A."/>
            <person name="Shahmuradov I."/>
        </authorList>
    </citation>
    <scope>NUCLEOTIDE SEQUENCE [LARGE SCALE GENOMIC DNA]</scope>
    <source>
        <strain evidence="19">AG2017</strain>
        <strain evidence="21">cv. AG2017</strain>
        <tissue evidence="19">Leaf</tissue>
    </source>
</reference>
<comment type="catalytic activity">
    <reaction evidence="1">
        <text>S-ubiquitinyl-[E2 ubiquitin-conjugating enzyme]-L-cysteine + [acceptor protein]-L-lysine = [E2 ubiquitin-conjugating enzyme]-L-cysteine + N(6)-ubiquitinyl-[acceptor protein]-L-lysine.</text>
        <dbReference type="EC" id="2.3.2.27"/>
    </reaction>
</comment>
<feature type="region of interest" description="Disordered" evidence="15">
    <location>
        <begin position="170"/>
        <end position="200"/>
    </location>
</feature>
<dbReference type="SUPFAM" id="SSF57850">
    <property type="entry name" value="RING/U-box"/>
    <property type="match status" value="1"/>
</dbReference>
<evidence type="ECO:0000256" key="1">
    <source>
        <dbReference type="ARBA" id="ARBA00000900"/>
    </source>
</evidence>
<accession>A0A218W7P4</accession>
<reference evidence="18" key="2">
    <citation type="submission" date="2017-06" db="EMBL/GenBank/DDBJ databases">
        <title>The pomegranate genome and the genomics of punicalagin biosynthesis.</title>
        <authorList>
            <person name="Xu C."/>
        </authorList>
    </citation>
    <scope>NUCLEOTIDE SEQUENCE [LARGE SCALE GENOMIC DNA]</scope>
    <source>
        <tissue evidence="18">Fresh leaf</tissue>
    </source>
</reference>
<dbReference type="PANTHER" id="PTHR45798:SF94">
    <property type="entry name" value="E3 UBIQUITIN-PROTEIN LIGASE ATL44-RELATED"/>
    <property type="match status" value="1"/>
</dbReference>
<dbReference type="PANTHER" id="PTHR45798">
    <property type="entry name" value="RING-H2 FINGER PROTEIN ATL61-RELATED-RELATED"/>
    <property type="match status" value="1"/>
</dbReference>
<dbReference type="FunFam" id="3.30.40.10:FF:000187">
    <property type="entry name" value="E3 ubiquitin-protein ligase ATL6"/>
    <property type="match status" value="1"/>
</dbReference>
<dbReference type="GO" id="GO:0016020">
    <property type="term" value="C:membrane"/>
    <property type="evidence" value="ECO:0007669"/>
    <property type="project" value="UniProtKB-SubCell"/>
</dbReference>
<feature type="transmembrane region" description="Helical" evidence="16">
    <location>
        <begin position="27"/>
        <end position="48"/>
    </location>
</feature>
<dbReference type="EC" id="2.3.2.27" evidence="4"/>
<keyword evidence="8 14" id="KW-0863">Zinc-finger</keyword>
<evidence type="ECO:0000256" key="4">
    <source>
        <dbReference type="ARBA" id="ARBA00012483"/>
    </source>
</evidence>
<evidence type="ECO:0000313" key="18">
    <source>
        <dbReference type="EMBL" id="OWM68340.1"/>
    </source>
</evidence>
<dbReference type="AlphaFoldDB" id="A0A218W7P4"/>
<evidence type="ECO:0000256" key="15">
    <source>
        <dbReference type="SAM" id="MobiDB-lite"/>
    </source>
</evidence>
<evidence type="ECO:0000256" key="14">
    <source>
        <dbReference type="PROSITE-ProRule" id="PRU00175"/>
    </source>
</evidence>
<dbReference type="InterPro" id="IPR013083">
    <property type="entry name" value="Znf_RING/FYVE/PHD"/>
</dbReference>
<dbReference type="InterPro" id="IPR052788">
    <property type="entry name" value="RING-type_E3_ligase_ATL"/>
</dbReference>
<feature type="domain" description="RING-type" evidence="17">
    <location>
        <begin position="109"/>
        <end position="151"/>
    </location>
</feature>
<dbReference type="PROSITE" id="PS50089">
    <property type="entry name" value="ZF_RING_2"/>
    <property type="match status" value="1"/>
</dbReference>
<comment type="caution">
    <text evidence="18">The sequence shown here is derived from an EMBL/GenBank/DDBJ whole genome shotgun (WGS) entry which is preliminary data.</text>
</comment>
<protein>
    <recommendedName>
        <fullName evidence="4">RING-type E3 ubiquitin transferase</fullName>
        <ecNumber evidence="4">2.3.2.27</ecNumber>
    </recommendedName>
</protein>
<dbReference type="Proteomes" id="UP000197138">
    <property type="component" value="Unassembled WGS sequence"/>
</dbReference>
<keyword evidence="11 16" id="KW-1133">Transmembrane helix</keyword>
<dbReference type="GeneID" id="116212391"/>
<dbReference type="GO" id="GO:0008270">
    <property type="term" value="F:zinc ion binding"/>
    <property type="evidence" value="ECO:0007669"/>
    <property type="project" value="UniProtKB-KW"/>
</dbReference>
<evidence type="ECO:0000256" key="5">
    <source>
        <dbReference type="ARBA" id="ARBA00022679"/>
    </source>
</evidence>
<evidence type="ECO:0000256" key="16">
    <source>
        <dbReference type="SAM" id="Phobius"/>
    </source>
</evidence>
<evidence type="ECO:0000256" key="12">
    <source>
        <dbReference type="ARBA" id="ARBA00023136"/>
    </source>
</evidence>
<dbReference type="OrthoDB" id="8062037at2759"/>
<dbReference type="EMBL" id="PGOL01001537">
    <property type="protein sequence ID" value="PKI57055.1"/>
    <property type="molecule type" value="Genomic_DNA"/>
</dbReference>
<gene>
    <name evidence="18" type="ORF">CDL15_Pgr004822</name>
    <name evidence="19" type="ORF">CRG98_022559</name>
</gene>
<evidence type="ECO:0000313" key="19">
    <source>
        <dbReference type="EMBL" id="PKI57055.1"/>
    </source>
</evidence>
<feature type="compositionally biased region" description="Basic and acidic residues" evidence="15">
    <location>
        <begin position="180"/>
        <end position="192"/>
    </location>
</feature>
<evidence type="ECO:0000256" key="3">
    <source>
        <dbReference type="ARBA" id="ARBA00004906"/>
    </source>
</evidence>